<dbReference type="FunFam" id="1.20.58.760:FF:000001">
    <property type="entry name" value="ATP-dependent zinc metalloprotease FtsH"/>
    <property type="match status" value="1"/>
</dbReference>
<comment type="caution">
    <text evidence="14">Lacks conserved residue(s) required for the propagation of feature annotation.</text>
</comment>
<keyword evidence="5 14" id="KW-0479">Metal-binding</keyword>
<dbReference type="Gene3D" id="1.10.8.60">
    <property type="match status" value="1"/>
</dbReference>
<dbReference type="SUPFAM" id="SSF140990">
    <property type="entry name" value="FtsH protease domain-like"/>
    <property type="match status" value="1"/>
</dbReference>
<dbReference type="GO" id="GO:0004176">
    <property type="term" value="F:ATP-dependent peptidase activity"/>
    <property type="evidence" value="ECO:0007669"/>
    <property type="project" value="InterPro"/>
</dbReference>
<evidence type="ECO:0000256" key="11">
    <source>
        <dbReference type="ARBA" id="ARBA00023049"/>
    </source>
</evidence>
<keyword evidence="7 14" id="KW-0378">Hydrolase</keyword>
<evidence type="ECO:0000256" key="6">
    <source>
        <dbReference type="ARBA" id="ARBA00022741"/>
    </source>
</evidence>
<dbReference type="EC" id="3.4.24.-" evidence="14"/>
<dbReference type="InterPro" id="IPR041569">
    <property type="entry name" value="AAA_lid_3"/>
</dbReference>
<evidence type="ECO:0000256" key="9">
    <source>
        <dbReference type="ARBA" id="ARBA00022840"/>
    </source>
</evidence>
<dbReference type="GO" id="GO:0004222">
    <property type="term" value="F:metalloendopeptidase activity"/>
    <property type="evidence" value="ECO:0007669"/>
    <property type="project" value="InterPro"/>
</dbReference>
<comment type="cofactor">
    <cofactor evidence="14">
        <name>Zn(2+)</name>
        <dbReference type="ChEBI" id="CHEBI:29105"/>
    </cofactor>
    <text evidence="14">Binds 1 zinc ion per subunit.</text>
</comment>
<dbReference type="AlphaFoldDB" id="A0A177N8R8"/>
<evidence type="ECO:0000256" key="13">
    <source>
        <dbReference type="ARBA" id="ARBA00061570"/>
    </source>
</evidence>
<keyword evidence="12 14" id="KW-0472">Membrane</keyword>
<dbReference type="InterPro" id="IPR027417">
    <property type="entry name" value="P-loop_NTPase"/>
</dbReference>
<dbReference type="PANTHER" id="PTHR43655:SF2">
    <property type="entry name" value="AFG3 LIKE MATRIX AAA PEPTIDASE SUBUNIT 2, ISOFORM A"/>
    <property type="match status" value="1"/>
</dbReference>
<evidence type="ECO:0000256" key="10">
    <source>
        <dbReference type="ARBA" id="ARBA00022989"/>
    </source>
</evidence>
<dbReference type="GO" id="GO:0006508">
    <property type="term" value="P:proteolysis"/>
    <property type="evidence" value="ECO:0007669"/>
    <property type="project" value="UniProtKB-KW"/>
</dbReference>
<dbReference type="FunFam" id="1.10.8.60:FF:000001">
    <property type="entry name" value="ATP-dependent zinc metalloprotease FtsH"/>
    <property type="match status" value="1"/>
</dbReference>
<keyword evidence="9 14" id="KW-0067">ATP-binding</keyword>
<dbReference type="InterPro" id="IPR003593">
    <property type="entry name" value="AAA+_ATPase"/>
</dbReference>
<comment type="function">
    <text evidence="14">Acts as a processive, ATP-dependent zinc metallopeptidase for both cytoplasmic and membrane proteins. Plays a role in the quality control of integral membrane proteins.</text>
</comment>
<dbReference type="InterPro" id="IPR011546">
    <property type="entry name" value="Pept_M41_FtsH_extracell"/>
</dbReference>
<dbReference type="GO" id="GO:0008270">
    <property type="term" value="F:zinc ion binding"/>
    <property type="evidence" value="ECO:0007669"/>
    <property type="project" value="UniProtKB-UniRule"/>
</dbReference>
<dbReference type="InterPro" id="IPR003959">
    <property type="entry name" value="ATPase_AAA_core"/>
</dbReference>
<comment type="similarity">
    <text evidence="2 14">In the C-terminal section; belongs to the peptidase M41 family.</text>
</comment>
<comment type="subcellular location">
    <subcellularLocation>
        <location evidence="14">Cell membrane</location>
        <topology evidence="14">Multi-pass membrane protein</topology>
        <orientation evidence="14">Cytoplasmic side</orientation>
    </subcellularLocation>
    <subcellularLocation>
        <location evidence="1">Membrane</location>
    </subcellularLocation>
</comment>
<feature type="binding site" evidence="14">
    <location>
        <begin position="242"/>
        <end position="249"/>
    </location>
    <ligand>
        <name>ATP</name>
        <dbReference type="ChEBI" id="CHEBI:30616"/>
    </ligand>
</feature>
<dbReference type="GO" id="GO:0030163">
    <property type="term" value="P:protein catabolic process"/>
    <property type="evidence" value="ECO:0007669"/>
    <property type="project" value="UniProtKB-UniRule"/>
</dbReference>
<dbReference type="Pfam" id="PF00004">
    <property type="entry name" value="AAA"/>
    <property type="match status" value="1"/>
</dbReference>
<keyword evidence="11 14" id="KW-0482">Metalloprotease</keyword>
<dbReference type="HAMAP" id="MF_01458">
    <property type="entry name" value="FtsH"/>
    <property type="match status" value="1"/>
</dbReference>
<evidence type="ECO:0000256" key="15">
    <source>
        <dbReference type="RuleBase" id="RU003651"/>
    </source>
</evidence>
<feature type="binding site" evidence="14">
    <location>
        <position position="542"/>
    </location>
    <ligand>
        <name>Zn(2+)</name>
        <dbReference type="ChEBI" id="CHEBI:29105"/>
        <note>catalytic</note>
    </ligand>
</feature>
<feature type="binding site" evidence="14">
    <location>
        <position position="469"/>
    </location>
    <ligand>
        <name>Zn(2+)</name>
        <dbReference type="ChEBI" id="CHEBI:29105"/>
        <note>catalytic</note>
    </ligand>
</feature>
<dbReference type="GO" id="GO:0051301">
    <property type="term" value="P:cell division"/>
    <property type="evidence" value="ECO:0007669"/>
    <property type="project" value="UniProtKB-KW"/>
</dbReference>
<keyword evidence="14" id="KW-1003">Cell membrane</keyword>
<dbReference type="GO" id="GO:0005524">
    <property type="term" value="F:ATP binding"/>
    <property type="evidence" value="ECO:0007669"/>
    <property type="project" value="UniProtKB-UniRule"/>
</dbReference>
<dbReference type="PANTHER" id="PTHR43655">
    <property type="entry name" value="ATP-DEPENDENT PROTEASE"/>
    <property type="match status" value="1"/>
</dbReference>
<dbReference type="SMART" id="SM00382">
    <property type="entry name" value="AAA"/>
    <property type="match status" value="1"/>
</dbReference>
<dbReference type="NCBIfam" id="TIGR01241">
    <property type="entry name" value="FtsH_fam"/>
    <property type="match status" value="1"/>
</dbReference>
<evidence type="ECO:0000256" key="8">
    <source>
        <dbReference type="ARBA" id="ARBA00022833"/>
    </source>
</evidence>
<dbReference type="RefSeq" id="WP_066983241.1">
    <property type="nucleotide sequence ID" value="NZ_LUUI01000111.1"/>
</dbReference>
<evidence type="ECO:0000256" key="4">
    <source>
        <dbReference type="ARBA" id="ARBA00022692"/>
    </source>
</evidence>
<name>A0A177N8R8_9GAMM</name>
<keyword evidence="8 14" id="KW-0862">Zinc</keyword>
<dbReference type="PROSITE" id="PS00674">
    <property type="entry name" value="AAA"/>
    <property type="match status" value="1"/>
</dbReference>
<reference evidence="17 18" key="1">
    <citation type="submission" date="2016-03" db="EMBL/GenBank/DDBJ databases">
        <authorList>
            <person name="Ploux O."/>
        </authorList>
    </citation>
    <scope>NUCLEOTIDE SEQUENCE [LARGE SCALE GENOMIC DNA]</scope>
    <source>
        <strain evidence="17 18">R-45370</strain>
    </source>
</reference>
<dbReference type="GO" id="GO:0016887">
    <property type="term" value="F:ATP hydrolysis activity"/>
    <property type="evidence" value="ECO:0007669"/>
    <property type="project" value="UniProtKB-UniRule"/>
</dbReference>
<comment type="subunit">
    <text evidence="14">Homohexamer.</text>
</comment>
<protein>
    <recommendedName>
        <fullName evidence="14">ATP-dependent zinc metalloprotease FtsH</fullName>
        <ecNumber evidence="14">3.4.24.-</ecNumber>
    </recommendedName>
</protein>
<comment type="caution">
    <text evidence="17">The sequence shown here is derived from an EMBL/GenBank/DDBJ whole genome shotgun (WGS) entry which is preliminary data.</text>
</comment>
<dbReference type="Proteomes" id="UP000078476">
    <property type="component" value="Unassembled WGS sequence"/>
</dbReference>
<evidence type="ECO:0000256" key="3">
    <source>
        <dbReference type="ARBA" id="ARBA00022670"/>
    </source>
</evidence>
<dbReference type="CDD" id="cd19501">
    <property type="entry name" value="RecA-like_FtsH"/>
    <property type="match status" value="1"/>
</dbReference>
<dbReference type="InterPro" id="IPR003960">
    <property type="entry name" value="ATPase_AAA_CS"/>
</dbReference>
<evidence type="ECO:0000313" key="17">
    <source>
        <dbReference type="EMBL" id="OAI14327.1"/>
    </source>
</evidence>
<evidence type="ECO:0000256" key="1">
    <source>
        <dbReference type="ARBA" id="ARBA00004370"/>
    </source>
</evidence>
<dbReference type="STRING" id="980561.A1359_10920"/>
<keyword evidence="17" id="KW-0132">Cell division</keyword>
<comment type="similarity">
    <text evidence="13 14">In the central section; belongs to the AAA ATPase family.</text>
</comment>
<evidence type="ECO:0000256" key="14">
    <source>
        <dbReference type="HAMAP-Rule" id="MF_01458"/>
    </source>
</evidence>
<evidence type="ECO:0000256" key="2">
    <source>
        <dbReference type="ARBA" id="ARBA00010044"/>
    </source>
</evidence>
<dbReference type="GO" id="GO:0005886">
    <property type="term" value="C:plasma membrane"/>
    <property type="evidence" value="ECO:0007669"/>
    <property type="project" value="UniProtKB-SubCell"/>
</dbReference>
<dbReference type="Gene3D" id="3.30.720.210">
    <property type="match status" value="1"/>
</dbReference>
<keyword evidence="18" id="KW-1185">Reference proteome</keyword>
<accession>A0A177N8R8</accession>
<evidence type="ECO:0000313" key="18">
    <source>
        <dbReference type="Proteomes" id="UP000078476"/>
    </source>
</evidence>
<dbReference type="FunFam" id="3.40.50.300:FF:000001">
    <property type="entry name" value="ATP-dependent zinc metalloprotease FtsH"/>
    <property type="match status" value="1"/>
</dbReference>
<sequence>MLDKQKLTEIFKTLLDWLYLAWRWLDKSLKTLLKPPTDTGAKSEDSQAPANKPTRYWLYVWLGILLLSLLAGGEKPQGQEIPYSQFLTLVNADKVDKAVVTQHFINGSLKQADKELGEHFFTIPLWDEPLTKNLQDHKVEYVVRSGDNWLSNLLFNWIIPIAIFAGIWMWLLPRMTGGAGRGFLNIGNKIKIQQEASKITFDDVAGAESAKQELKETIEFLKSPEKLQKLGGRMPKGVLLVGSPGTGKTLLARAVSGEAGVPFFNISASEFIEMFVGIGAARVRDLFEQARQKAPCIIFIDELDAIGRSRGGPAIMGGNDEREQTLNQLLTEMDGFDPTAGVVVMAATNRPEILDKALLRAGRFDRQIVVDKPDLIDRIAILKLHSKAMQLDPDVDLDTVAKRTPGFVGADLSNIANEAAILAARGERDSVSMADFEAAIDRVMAGPEKKNRLLGPEEKRRVAYHEAGHALVAETVPTGQPVHKISIIPRGVSALGFTLQLPVEEKYLSTEAELKDQLAILLGGRVAEQLALDSVSTGAQNDLEKASEIARNMVCYLGMSEKLGPLIYGQRQQLQFLSGELSEQRNYSEETARIVDAEIKALVEDAQQRALDILSTKRKLLNQLADLLQEKEVIQREEMLALIVKKSK</sequence>
<dbReference type="InterPro" id="IPR005936">
    <property type="entry name" value="FtsH"/>
</dbReference>
<dbReference type="InterPro" id="IPR000642">
    <property type="entry name" value="Peptidase_M41"/>
</dbReference>
<keyword evidence="4 14" id="KW-0812">Transmembrane</keyword>
<dbReference type="InterPro" id="IPR050928">
    <property type="entry name" value="ATP-dep_Zn_Metalloprotease"/>
</dbReference>
<feature type="domain" description="AAA+ ATPase" evidence="16">
    <location>
        <begin position="234"/>
        <end position="374"/>
    </location>
</feature>
<evidence type="ECO:0000256" key="12">
    <source>
        <dbReference type="ARBA" id="ARBA00023136"/>
    </source>
</evidence>
<organism evidence="17 18">
    <name type="scientific">Methylomonas lenta</name>
    <dbReference type="NCBI Taxonomy" id="980561"/>
    <lineage>
        <taxon>Bacteria</taxon>
        <taxon>Pseudomonadati</taxon>
        <taxon>Pseudomonadota</taxon>
        <taxon>Gammaproteobacteria</taxon>
        <taxon>Methylococcales</taxon>
        <taxon>Methylococcaceae</taxon>
        <taxon>Methylomonas</taxon>
    </lineage>
</organism>
<evidence type="ECO:0000259" key="16">
    <source>
        <dbReference type="SMART" id="SM00382"/>
    </source>
</evidence>
<dbReference type="EMBL" id="LUUI01000111">
    <property type="protein sequence ID" value="OAI14327.1"/>
    <property type="molecule type" value="Genomic_DNA"/>
</dbReference>
<keyword evidence="10 14" id="KW-1133">Transmembrane helix</keyword>
<dbReference type="Pfam" id="PF06480">
    <property type="entry name" value="FtsH_ext"/>
    <property type="match status" value="1"/>
</dbReference>
<proteinExistence type="inferred from homology"/>
<keyword evidence="6 14" id="KW-0547">Nucleotide-binding</keyword>
<gene>
    <name evidence="14" type="primary">ftsH</name>
    <name evidence="17" type="ORF">A1359_10920</name>
</gene>
<evidence type="ECO:0000256" key="7">
    <source>
        <dbReference type="ARBA" id="ARBA00022801"/>
    </source>
</evidence>
<dbReference type="Gene3D" id="3.40.50.300">
    <property type="entry name" value="P-loop containing nucleotide triphosphate hydrolases"/>
    <property type="match status" value="1"/>
</dbReference>
<feature type="active site" evidence="14">
    <location>
        <position position="466"/>
    </location>
</feature>
<dbReference type="SUPFAM" id="SSF52540">
    <property type="entry name" value="P-loop containing nucleoside triphosphate hydrolases"/>
    <property type="match status" value="1"/>
</dbReference>
<dbReference type="Pfam" id="PF17862">
    <property type="entry name" value="AAA_lid_3"/>
    <property type="match status" value="1"/>
</dbReference>
<keyword evidence="3 14" id="KW-0645">Protease</keyword>
<dbReference type="Gene3D" id="1.20.58.760">
    <property type="entry name" value="Peptidase M41"/>
    <property type="match status" value="1"/>
</dbReference>
<comment type="similarity">
    <text evidence="15">Belongs to the AAA ATPase family.</text>
</comment>
<dbReference type="InterPro" id="IPR037219">
    <property type="entry name" value="Peptidase_M41-like"/>
</dbReference>
<dbReference type="OrthoDB" id="9809379at2"/>
<feature type="binding site" evidence="14">
    <location>
        <position position="465"/>
    </location>
    <ligand>
        <name>Zn(2+)</name>
        <dbReference type="ChEBI" id="CHEBI:29105"/>
        <note>catalytic</note>
    </ligand>
</feature>
<evidence type="ECO:0000256" key="5">
    <source>
        <dbReference type="ARBA" id="ARBA00022723"/>
    </source>
</evidence>
<keyword evidence="17" id="KW-0131">Cell cycle</keyword>
<feature type="transmembrane region" description="Helical" evidence="14">
    <location>
        <begin position="154"/>
        <end position="172"/>
    </location>
</feature>
<dbReference type="Pfam" id="PF01434">
    <property type="entry name" value="Peptidase_M41"/>
    <property type="match status" value="1"/>
</dbReference>